<evidence type="ECO:0000256" key="1">
    <source>
        <dbReference type="SAM" id="SignalP"/>
    </source>
</evidence>
<feature type="chain" id="PRO_5027640133" evidence="1">
    <location>
        <begin position="19"/>
        <end position="215"/>
    </location>
</feature>
<name>A0A6P7GFT4_DIAVI</name>
<evidence type="ECO:0000313" key="2">
    <source>
        <dbReference type="RefSeq" id="XP_028148544.1"/>
    </source>
</evidence>
<protein>
    <submittedName>
        <fullName evidence="2">Elastin-like</fullName>
    </submittedName>
</protein>
<dbReference type="InParanoid" id="A0A6P7GFT4"/>
<sequence>MNPLSVAVLFVAVAAASASGLLGAGLVADKGALEGALGGQWIPDVPVAGHGPAGIVAPGVVAAGASARGALEGALGGQWIPDVPVAHGPGVLGAGVLGAPGLVAPGILGGPLGLGLGLGPVGLGLGPVGPLGLGLAGHGLAGPSARGALEGALGGQWIPDVPVAHGPGVLGAGVLGAPGLVAPGILGGPLGLGLGLGPVGLGLGPVGPLGLGVVD</sequence>
<feature type="signal peptide" evidence="1">
    <location>
        <begin position="1"/>
        <end position="18"/>
    </location>
</feature>
<dbReference type="RefSeq" id="XP_028148544.1">
    <property type="nucleotide sequence ID" value="XM_028292743.1"/>
</dbReference>
<proteinExistence type="predicted"/>
<organism evidence="2">
    <name type="scientific">Diabrotica virgifera virgifera</name>
    <name type="common">western corn rootworm</name>
    <dbReference type="NCBI Taxonomy" id="50390"/>
    <lineage>
        <taxon>Eukaryota</taxon>
        <taxon>Metazoa</taxon>
        <taxon>Ecdysozoa</taxon>
        <taxon>Arthropoda</taxon>
        <taxon>Hexapoda</taxon>
        <taxon>Insecta</taxon>
        <taxon>Pterygota</taxon>
        <taxon>Neoptera</taxon>
        <taxon>Endopterygota</taxon>
        <taxon>Coleoptera</taxon>
        <taxon>Polyphaga</taxon>
        <taxon>Cucujiformia</taxon>
        <taxon>Chrysomeloidea</taxon>
        <taxon>Chrysomelidae</taxon>
        <taxon>Galerucinae</taxon>
        <taxon>Diabroticina</taxon>
        <taxon>Diabroticites</taxon>
        <taxon>Diabrotica</taxon>
    </lineage>
</organism>
<gene>
    <name evidence="2" type="primary">LOC114341936</name>
</gene>
<keyword evidence="1" id="KW-0732">Signal</keyword>
<reference evidence="2" key="1">
    <citation type="submission" date="2025-08" db="UniProtKB">
        <authorList>
            <consortium name="RefSeq"/>
        </authorList>
    </citation>
    <scope>IDENTIFICATION</scope>
    <source>
        <tissue evidence="2">Whole insect</tissue>
    </source>
</reference>
<accession>A0A6P7GFT4</accession>
<dbReference type="AlphaFoldDB" id="A0A6P7GFT4"/>